<dbReference type="SUPFAM" id="SSF47384">
    <property type="entry name" value="Homodimeric domain of signal transducing histidine kinase"/>
    <property type="match status" value="1"/>
</dbReference>
<dbReference type="KEGG" id="llu:AKJ09_01068"/>
<evidence type="ECO:0000256" key="6">
    <source>
        <dbReference type="ARBA" id="ARBA00023012"/>
    </source>
</evidence>
<dbReference type="PROSITE" id="PS50109">
    <property type="entry name" value="HIS_KIN"/>
    <property type="match status" value="1"/>
</dbReference>
<dbReference type="Pfam" id="PF02518">
    <property type="entry name" value="HATPase_c"/>
    <property type="match status" value="1"/>
</dbReference>
<dbReference type="RefSeq" id="WP_146646007.1">
    <property type="nucleotide sequence ID" value="NZ_CP012333.1"/>
</dbReference>
<feature type="transmembrane region" description="Helical" evidence="8">
    <location>
        <begin position="31"/>
        <end position="53"/>
    </location>
</feature>
<dbReference type="EMBL" id="CP012333">
    <property type="protein sequence ID" value="AKU94404.1"/>
    <property type="molecule type" value="Genomic_DNA"/>
</dbReference>
<protein>
    <recommendedName>
        <fullName evidence="2">histidine kinase</fullName>
        <ecNumber evidence="2">2.7.13.3</ecNumber>
    </recommendedName>
</protein>
<evidence type="ECO:0000259" key="9">
    <source>
        <dbReference type="PROSITE" id="PS50109"/>
    </source>
</evidence>
<dbReference type="Pfam" id="PF00512">
    <property type="entry name" value="HisKA"/>
    <property type="match status" value="1"/>
</dbReference>
<dbReference type="PANTHER" id="PTHR43711:SF1">
    <property type="entry name" value="HISTIDINE KINASE 1"/>
    <property type="match status" value="1"/>
</dbReference>
<evidence type="ECO:0000256" key="4">
    <source>
        <dbReference type="ARBA" id="ARBA00022679"/>
    </source>
</evidence>
<dbReference type="Proteomes" id="UP000064967">
    <property type="component" value="Chromosome"/>
</dbReference>
<dbReference type="FunFam" id="3.30.565.10:FF:000006">
    <property type="entry name" value="Sensor histidine kinase WalK"/>
    <property type="match status" value="1"/>
</dbReference>
<gene>
    <name evidence="10" type="ORF">AKJ09_01068</name>
</gene>
<dbReference type="InterPro" id="IPR003594">
    <property type="entry name" value="HATPase_dom"/>
</dbReference>
<dbReference type="InterPro" id="IPR036890">
    <property type="entry name" value="HATPase_C_sf"/>
</dbReference>
<name>A0A0K1PMR6_9BACT</name>
<evidence type="ECO:0000256" key="5">
    <source>
        <dbReference type="ARBA" id="ARBA00022777"/>
    </source>
</evidence>
<evidence type="ECO:0000256" key="1">
    <source>
        <dbReference type="ARBA" id="ARBA00000085"/>
    </source>
</evidence>
<dbReference type="FunFam" id="1.10.287.130:FF:000001">
    <property type="entry name" value="Two-component sensor histidine kinase"/>
    <property type="match status" value="1"/>
</dbReference>
<dbReference type="CDD" id="cd00082">
    <property type="entry name" value="HisKA"/>
    <property type="match status" value="1"/>
</dbReference>
<keyword evidence="4" id="KW-0808">Transferase</keyword>
<evidence type="ECO:0000256" key="3">
    <source>
        <dbReference type="ARBA" id="ARBA00022553"/>
    </source>
</evidence>
<comment type="catalytic activity">
    <reaction evidence="1">
        <text>ATP + protein L-histidine = ADP + protein N-phospho-L-histidine.</text>
        <dbReference type="EC" id="2.7.13.3"/>
    </reaction>
</comment>
<keyword evidence="7 8" id="KW-0472">Membrane</keyword>
<proteinExistence type="predicted"/>
<dbReference type="CDD" id="cd00075">
    <property type="entry name" value="HATPase"/>
    <property type="match status" value="1"/>
</dbReference>
<dbReference type="Gene3D" id="3.30.565.10">
    <property type="entry name" value="Histidine kinase-like ATPase, C-terminal domain"/>
    <property type="match status" value="1"/>
</dbReference>
<dbReference type="SUPFAM" id="SSF55874">
    <property type="entry name" value="ATPase domain of HSP90 chaperone/DNA topoisomerase II/histidine kinase"/>
    <property type="match status" value="1"/>
</dbReference>
<organism evidence="10 11">
    <name type="scientific">Labilithrix luteola</name>
    <dbReference type="NCBI Taxonomy" id="1391654"/>
    <lineage>
        <taxon>Bacteria</taxon>
        <taxon>Pseudomonadati</taxon>
        <taxon>Myxococcota</taxon>
        <taxon>Polyangia</taxon>
        <taxon>Polyangiales</taxon>
        <taxon>Labilitrichaceae</taxon>
        <taxon>Labilithrix</taxon>
    </lineage>
</organism>
<dbReference type="InterPro" id="IPR005467">
    <property type="entry name" value="His_kinase_dom"/>
</dbReference>
<keyword evidence="8" id="KW-1133">Transmembrane helix</keyword>
<reference evidence="10 11" key="1">
    <citation type="submission" date="2015-08" db="EMBL/GenBank/DDBJ databases">
        <authorList>
            <person name="Babu N.S."/>
            <person name="Beckwith C.J."/>
            <person name="Beseler K.G."/>
            <person name="Brison A."/>
            <person name="Carone J.V."/>
            <person name="Caskin T.P."/>
            <person name="Diamond M."/>
            <person name="Durham M.E."/>
            <person name="Foxe J.M."/>
            <person name="Go M."/>
            <person name="Henderson B.A."/>
            <person name="Jones I.B."/>
            <person name="McGettigan J.A."/>
            <person name="Micheletti S.J."/>
            <person name="Nasrallah M.E."/>
            <person name="Ortiz D."/>
            <person name="Piller C.R."/>
            <person name="Privatt S.R."/>
            <person name="Schneider S.L."/>
            <person name="Sharp S."/>
            <person name="Smith T.C."/>
            <person name="Stanton J.D."/>
            <person name="Ullery H.E."/>
            <person name="Wilson R.J."/>
            <person name="Serrano M.G."/>
            <person name="Buck G."/>
            <person name="Lee V."/>
            <person name="Wang Y."/>
            <person name="Carvalho R."/>
            <person name="Voegtly L."/>
            <person name="Shi R."/>
            <person name="Duckworth R."/>
            <person name="Johnson A."/>
            <person name="Loviza R."/>
            <person name="Walstead R."/>
            <person name="Shah Z."/>
            <person name="Kiflezghi M."/>
            <person name="Wade K."/>
            <person name="Ball S.L."/>
            <person name="Bradley K.W."/>
            <person name="Asai D.J."/>
            <person name="Bowman C.A."/>
            <person name="Russell D.A."/>
            <person name="Pope W.H."/>
            <person name="Jacobs-Sera D."/>
            <person name="Hendrix R.W."/>
            <person name="Hatfull G.F."/>
        </authorList>
    </citation>
    <scope>NUCLEOTIDE SEQUENCE [LARGE SCALE GENOMIC DNA]</scope>
    <source>
        <strain evidence="10 11">DSM 27648</strain>
    </source>
</reference>
<evidence type="ECO:0000313" key="11">
    <source>
        <dbReference type="Proteomes" id="UP000064967"/>
    </source>
</evidence>
<dbReference type="SMART" id="SM00388">
    <property type="entry name" value="HisKA"/>
    <property type="match status" value="1"/>
</dbReference>
<keyword evidence="5" id="KW-0418">Kinase</keyword>
<dbReference type="AlphaFoldDB" id="A0A0K1PMR6"/>
<keyword evidence="11" id="KW-1185">Reference proteome</keyword>
<sequence>MVSSERPSSETIRQVAAKNLQRLGYRRIVQLLVYLVIIPTVLLLSIGIILMFLEGRINLLFGILTVSFVSVVVTGVVLVLVFVRREANLSELQADFVSKVSHELRTPLTAIRLFAETLQRPDADAATRDKCSTLLVSESERLSKLIERLLAWGRMEAGRKIYELRRERPKDIIDDAVRAFAPQRALQDAVKFEVHVDDALPAVAVDRAAIVDAIVNLLSNAQKYGGDPPVVHLRASTTPKGDVAISVSDNGEGIPLPEHRRIFEKFYRIDDRLSRTKEGSGLGLAIVKHVARAHRARVTVESAPGRGSTFSLVLPRAPKPVSA</sequence>
<dbReference type="InterPro" id="IPR050736">
    <property type="entry name" value="Sensor_HK_Regulatory"/>
</dbReference>
<dbReference type="Gene3D" id="1.10.287.130">
    <property type="match status" value="1"/>
</dbReference>
<dbReference type="PANTHER" id="PTHR43711">
    <property type="entry name" value="TWO-COMPONENT HISTIDINE KINASE"/>
    <property type="match status" value="1"/>
</dbReference>
<dbReference type="InterPro" id="IPR036097">
    <property type="entry name" value="HisK_dim/P_sf"/>
</dbReference>
<keyword evidence="6" id="KW-0902">Two-component regulatory system</keyword>
<dbReference type="GO" id="GO:0000155">
    <property type="term" value="F:phosphorelay sensor kinase activity"/>
    <property type="evidence" value="ECO:0007669"/>
    <property type="project" value="InterPro"/>
</dbReference>
<feature type="transmembrane region" description="Helical" evidence="8">
    <location>
        <begin position="59"/>
        <end position="83"/>
    </location>
</feature>
<dbReference type="EC" id="2.7.13.3" evidence="2"/>
<dbReference type="InterPro" id="IPR003661">
    <property type="entry name" value="HisK_dim/P_dom"/>
</dbReference>
<feature type="domain" description="Histidine kinase" evidence="9">
    <location>
        <begin position="99"/>
        <end position="318"/>
    </location>
</feature>
<keyword evidence="3" id="KW-0597">Phosphoprotein</keyword>
<accession>A0A0K1PMR6</accession>
<dbReference type="OrthoDB" id="9813151at2"/>
<dbReference type="InterPro" id="IPR004358">
    <property type="entry name" value="Sig_transdc_His_kin-like_C"/>
</dbReference>
<evidence type="ECO:0000256" key="2">
    <source>
        <dbReference type="ARBA" id="ARBA00012438"/>
    </source>
</evidence>
<evidence type="ECO:0000313" key="10">
    <source>
        <dbReference type="EMBL" id="AKU94404.1"/>
    </source>
</evidence>
<keyword evidence="8" id="KW-0812">Transmembrane</keyword>
<dbReference type="PRINTS" id="PR00344">
    <property type="entry name" value="BCTRLSENSOR"/>
</dbReference>
<evidence type="ECO:0000256" key="7">
    <source>
        <dbReference type="ARBA" id="ARBA00023136"/>
    </source>
</evidence>
<dbReference type="SMART" id="SM00387">
    <property type="entry name" value="HATPase_c"/>
    <property type="match status" value="1"/>
</dbReference>
<dbReference type="STRING" id="1391654.AKJ09_01068"/>
<evidence type="ECO:0000256" key="8">
    <source>
        <dbReference type="SAM" id="Phobius"/>
    </source>
</evidence>